<evidence type="ECO:0000313" key="2">
    <source>
        <dbReference type="Proteomes" id="UP000596742"/>
    </source>
</evidence>
<gene>
    <name evidence="1" type="ORF">MGAL_10B009208</name>
</gene>
<reference evidence="1" key="1">
    <citation type="submission" date="2018-11" db="EMBL/GenBank/DDBJ databases">
        <authorList>
            <person name="Alioto T."/>
            <person name="Alioto T."/>
        </authorList>
    </citation>
    <scope>NUCLEOTIDE SEQUENCE</scope>
</reference>
<name>A0A8B6E5E9_MYTGA</name>
<accession>A0A8B6E5E9</accession>
<dbReference type="Proteomes" id="UP000596742">
    <property type="component" value="Unassembled WGS sequence"/>
</dbReference>
<organism evidence="1 2">
    <name type="scientific">Mytilus galloprovincialis</name>
    <name type="common">Mediterranean mussel</name>
    <dbReference type="NCBI Taxonomy" id="29158"/>
    <lineage>
        <taxon>Eukaryota</taxon>
        <taxon>Metazoa</taxon>
        <taxon>Spiralia</taxon>
        <taxon>Lophotrochozoa</taxon>
        <taxon>Mollusca</taxon>
        <taxon>Bivalvia</taxon>
        <taxon>Autobranchia</taxon>
        <taxon>Pteriomorphia</taxon>
        <taxon>Mytilida</taxon>
        <taxon>Mytiloidea</taxon>
        <taxon>Mytilidae</taxon>
        <taxon>Mytilinae</taxon>
        <taxon>Mytilus</taxon>
    </lineage>
</organism>
<keyword evidence="2" id="KW-1185">Reference proteome</keyword>
<evidence type="ECO:0000313" key="1">
    <source>
        <dbReference type="EMBL" id="VDI29192.1"/>
    </source>
</evidence>
<proteinExistence type="predicted"/>
<sequence>MYYEVATAEQWEGSEMLPKFRTAEQGSLHYGTESEETRKGKCLANVRCRSSEEPVQLSDKTYQN</sequence>
<protein>
    <submittedName>
        <fullName evidence="1">Uncharacterized protein</fullName>
    </submittedName>
</protein>
<dbReference type="EMBL" id="UYJE01004564">
    <property type="protein sequence ID" value="VDI29192.1"/>
    <property type="molecule type" value="Genomic_DNA"/>
</dbReference>
<comment type="caution">
    <text evidence="1">The sequence shown here is derived from an EMBL/GenBank/DDBJ whole genome shotgun (WGS) entry which is preliminary data.</text>
</comment>
<dbReference type="AlphaFoldDB" id="A0A8B6E5E9"/>